<dbReference type="Pfam" id="PF00781">
    <property type="entry name" value="DAGK_cat"/>
    <property type="match status" value="1"/>
</dbReference>
<feature type="domain" description="DAGKc" evidence="1">
    <location>
        <begin position="4"/>
        <end position="54"/>
    </location>
</feature>
<organism evidence="2 3">
    <name type="scientific">Thermoanaerobacter kivui</name>
    <name type="common">Acetogenium kivui</name>
    <dbReference type="NCBI Taxonomy" id="2325"/>
    <lineage>
        <taxon>Bacteria</taxon>
        <taxon>Bacillati</taxon>
        <taxon>Bacillota</taxon>
        <taxon>Clostridia</taxon>
        <taxon>Thermoanaerobacterales</taxon>
        <taxon>Thermoanaerobacteraceae</taxon>
        <taxon>Thermoanaerobacter</taxon>
    </lineage>
</organism>
<dbReference type="GO" id="GO:0016301">
    <property type="term" value="F:kinase activity"/>
    <property type="evidence" value="ECO:0007669"/>
    <property type="project" value="InterPro"/>
</dbReference>
<dbReference type="InterPro" id="IPR001206">
    <property type="entry name" value="Diacylglycerol_kinase_cat_dom"/>
</dbReference>
<gene>
    <name evidence="2" type="ORF">TKV_c24670</name>
</gene>
<dbReference type="KEGG" id="tki:TKV_c24670"/>
<dbReference type="Proteomes" id="UP000029669">
    <property type="component" value="Chromosome"/>
</dbReference>
<dbReference type="HOGENOM" id="CLU_2977791_0_0_9"/>
<dbReference type="InterPro" id="IPR017438">
    <property type="entry name" value="ATP-NAD_kinase_N"/>
</dbReference>
<dbReference type="AlphaFoldDB" id="A0A097AUS0"/>
<dbReference type="InterPro" id="IPR016064">
    <property type="entry name" value="NAD/diacylglycerol_kinase_sf"/>
</dbReference>
<name>A0A097AUS0_THEKI</name>
<protein>
    <recommendedName>
        <fullName evidence="1">DAGKc domain-containing protein</fullName>
    </recommendedName>
</protein>
<reference evidence="3" key="1">
    <citation type="journal article" date="2015" name="Genome Announc.">
        <title>Whole-Genome Sequences of 80 Environmental and Clinical Isolates of Burkholderia pseudomallei.</title>
        <authorList>
            <person name="Johnson S.L."/>
            <person name="Baker A.L."/>
            <person name="Chain P.S."/>
            <person name="Currie B.J."/>
            <person name="Daligault H.E."/>
            <person name="Davenport K.W."/>
            <person name="Davis C.B."/>
            <person name="Inglis T.J."/>
            <person name="Kaestli M."/>
            <person name="Koren S."/>
            <person name="Mayo M."/>
            <person name="Merritt A.J."/>
            <person name="Price E.P."/>
            <person name="Sarovich D.S."/>
            <person name="Warner J."/>
            <person name="Rosovitz M.J."/>
        </authorList>
    </citation>
    <scope>NUCLEOTIDE SEQUENCE [LARGE SCALE GENOMIC DNA]</scope>
    <source>
        <strain evidence="3">DSM 2030</strain>
    </source>
</reference>
<evidence type="ECO:0000259" key="1">
    <source>
        <dbReference type="Pfam" id="PF00781"/>
    </source>
</evidence>
<dbReference type="STRING" id="2325.TKV_c24670"/>
<evidence type="ECO:0000313" key="3">
    <source>
        <dbReference type="Proteomes" id="UP000029669"/>
    </source>
</evidence>
<evidence type="ECO:0000313" key="2">
    <source>
        <dbReference type="EMBL" id="AIS53584.1"/>
    </source>
</evidence>
<dbReference type="Gene3D" id="3.40.50.10330">
    <property type="entry name" value="Probable inorganic polyphosphate/atp-NAD kinase, domain 1"/>
    <property type="match status" value="1"/>
</dbReference>
<dbReference type="EMBL" id="CP009170">
    <property type="protein sequence ID" value="AIS53584.1"/>
    <property type="molecule type" value="Genomic_DNA"/>
</dbReference>
<dbReference type="eggNOG" id="COG1597">
    <property type="taxonomic scope" value="Bacteria"/>
</dbReference>
<proteinExistence type="predicted"/>
<dbReference type="SUPFAM" id="SSF111331">
    <property type="entry name" value="NAD kinase/diacylglycerol kinase-like"/>
    <property type="match status" value="1"/>
</dbReference>
<dbReference type="RefSeq" id="WP_084574305.1">
    <property type="nucleotide sequence ID" value="NZ_CP009170.1"/>
</dbReference>
<sequence>MIPFIVNPVAGGGKAYRKISEIEKIMKEKLIDYKIFITKYAEEGEVLARKAAFSSINL</sequence>
<keyword evidence="3" id="KW-1185">Reference proteome</keyword>
<accession>A0A097AUS0</accession>